<proteinExistence type="predicted"/>
<evidence type="ECO:0000313" key="1">
    <source>
        <dbReference type="EMBL" id="TCC59687.1"/>
    </source>
</evidence>
<dbReference type="SUPFAM" id="SSF102405">
    <property type="entry name" value="MCP/YpsA-like"/>
    <property type="match status" value="1"/>
</dbReference>
<protein>
    <recommendedName>
        <fullName evidence="3">DUF1273 family protein</fullName>
    </recommendedName>
</protein>
<keyword evidence="2" id="KW-1185">Reference proteome</keyword>
<dbReference type="AlphaFoldDB" id="A0A4R0KIZ9"/>
<sequence length="159" mass="17153">MTTLGVTGHSQLSERGAELVYRDLVEHVAGYPAEELVGITCLARGADQLFADAILDRGGRLEIIAPSIDYFDHISDEQQRARCTAFRQRAASVHTLPHAHAGSAAYLAASELLVDRCDRLIAVWDGGDSSGTADAVAYARSLGREITIVWPEGAERVSF</sequence>
<dbReference type="Proteomes" id="UP000291144">
    <property type="component" value="Unassembled WGS sequence"/>
</dbReference>
<reference evidence="1 2" key="1">
    <citation type="submission" date="2019-02" db="EMBL/GenBank/DDBJ databases">
        <title>Kribbella capetownensis sp. nov. and Kribbella speibonae sp. nov., isolated from soil.</title>
        <authorList>
            <person name="Curtis S.M."/>
            <person name="Norton I."/>
            <person name="Everest G.J."/>
            <person name="Meyers P.R."/>
        </authorList>
    </citation>
    <scope>NUCLEOTIDE SEQUENCE [LARGE SCALE GENOMIC DNA]</scope>
    <source>
        <strain evidence="1 2">NRRL B-24813</strain>
    </source>
</reference>
<name>A0A4R0KIZ9_9ACTN</name>
<gene>
    <name evidence="1" type="ORF">E0H73_24005</name>
</gene>
<dbReference type="Gene3D" id="3.40.50.450">
    <property type="match status" value="1"/>
</dbReference>
<dbReference type="OrthoDB" id="3231229at2"/>
<accession>A0A4R0KIZ9</accession>
<dbReference type="EMBL" id="SJKB01000007">
    <property type="protein sequence ID" value="TCC59687.1"/>
    <property type="molecule type" value="Genomic_DNA"/>
</dbReference>
<evidence type="ECO:0008006" key="3">
    <source>
        <dbReference type="Google" id="ProtNLM"/>
    </source>
</evidence>
<dbReference type="RefSeq" id="WP_131360249.1">
    <property type="nucleotide sequence ID" value="NZ_SJKB01000007.1"/>
</dbReference>
<organism evidence="1 2">
    <name type="scientific">Kribbella pittospori</name>
    <dbReference type="NCBI Taxonomy" id="722689"/>
    <lineage>
        <taxon>Bacteria</taxon>
        <taxon>Bacillati</taxon>
        <taxon>Actinomycetota</taxon>
        <taxon>Actinomycetes</taxon>
        <taxon>Propionibacteriales</taxon>
        <taxon>Kribbellaceae</taxon>
        <taxon>Kribbella</taxon>
    </lineage>
</organism>
<comment type="caution">
    <text evidence="1">The sequence shown here is derived from an EMBL/GenBank/DDBJ whole genome shotgun (WGS) entry which is preliminary data.</text>
</comment>
<evidence type="ECO:0000313" key="2">
    <source>
        <dbReference type="Proteomes" id="UP000291144"/>
    </source>
</evidence>